<dbReference type="EMBL" id="JAPZVP010000040">
    <property type="protein sequence ID" value="MDA1363100.1"/>
    <property type="molecule type" value="Genomic_DNA"/>
</dbReference>
<dbReference type="AlphaFoldDB" id="A0A9X3T6Q4"/>
<proteinExistence type="predicted"/>
<comment type="caution">
    <text evidence="3">The sequence shown here is derived from an EMBL/GenBank/DDBJ whole genome shotgun (WGS) entry which is preliminary data.</text>
</comment>
<reference evidence="3" key="1">
    <citation type="submission" date="2022-12" db="EMBL/GenBank/DDBJ databases">
        <title>Gycomyces niveus sp.nov.,a novel actinomycete isolated from soil in Shouguan.</title>
        <authorList>
            <person name="Yang X."/>
        </authorList>
    </citation>
    <scope>NUCLEOTIDE SEQUENCE</scope>
    <source>
        <strain evidence="3">NEAU-A15</strain>
    </source>
</reference>
<dbReference type="SUPFAM" id="SSF46689">
    <property type="entry name" value="Homeodomain-like"/>
    <property type="match status" value="1"/>
</dbReference>
<organism evidence="3 4">
    <name type="scientific">Glycomyces luteolus</name>
    <dbReference type="NCBI Taxonomy" id="2670330"/>
    <lineage>
        <taxon>Bacteria</taxon>
        <taxon>Bacillati</taxon>
        <taxon>Actinomycetota</taxon>
        <taxon>Actinomycetes</taxon>
        <taxon>Glycomycetales</taxon>
        <taxon>Glycomycetaceae</taxon>
        <taxon>Glycomyces</taxon>
    </lineage>
</organism>
<dbReference type="Proteomes" id="UP001146067">
    <property type="component" value="Unassembled WGS sequence"/>
</dbReference>
<evidence type="ECO:0000256" key="1">
    <source>
        <dbReference type="SAM" id="MobiDB-lite"/>
    </source>
</evidence>
<keyword evidence="4" id="KW-1185">Reference proteome</keyword>
<dbReference type="RefSeq" id="WP_270113185.1">
    <property type="nucleotide sequence ID" value="NZ_JAPZVP010000040.1"/>
</dbReference>
<feature type="compositionally biased region" description="Basic and acidic residues" evidence="1">
    <location>
        <begin position="84"/>
        <end position="95"/>
    </location>
</feature>
<feature type="domain" description="Insertion element IS150 protein InsJ-like helix-turn-helix" evidence="2">
    <location>
        <begin position="21"/>
        <end position="70"/>
    </location>
</feature>
<evidence type="ECO:0000313" key="4">
    <source>
        <dbReference type="Proteomes" id="UP001146067"/>
    </source>
</evidence>
<dbReference type="InterPro" id="IPR055247">
    <property type="entry name" value="InsJ-like_HTH"/>
</dbReference>
<protein>
    <submittedName>
        <fullName evidence="3">Helix-turn-helix domain-containing protein</fullName>
    </submittedName>
</protein>
<feature type="region of interest" description="Disordered" evidence="1">
    <location>
        <begin position="62"/>
        <end position="95"/>
    </location>
</feature>
<evidence type="ECO:0000259" key="2">
    <source>
        <dbReference type="Pfam" id="PF13518"/>
    </source>
</evidence>
<evidence type="ECO:0000313" key="3">
    <source>
        <dbReference type="EMBL" id="MDA1363100.1"/>
    </source>
</evidence>
<accession>A0A9X3T6Q4</accession>
<dbReference type="InterPro" id="IPR009057">
    <property type="entry name" value="Homeodomain-like_sf"/>
</dbReference>
<gene>
    <name evidence="3" type="ORF">O1R50_26035</name>
</gene>
<name>A0A9X3T6Q4_9ACTN</name>
<dbReference type="Pfam" id="PF13518">
    <property type="entry name" value="HTH_28"/>
    <property type="match status" value="1"/>
</dbReference>
<sequence length="95" mass="10318">MGDDLRVDMRRLSPSQQETLRKRVMAAVRDGMSIAEAVRVFGVSRGSVGNWKARFDTGGAVGLDSGTPGRRVGEQTKLSTSEAEALRVDRGLRAR</sequence>